<dbReference type="EMBL" id="GGEC01060699">
    <property type="protein sequence ID" value="MBX41183.1"/>
    <property type="molecule type" value="Transcribed_RNA"/>
</dbReference>
<dbReference type="PANTHER" id="PTHR36322">
    <property type="entry name" value="TRANSMEMBRANE PROTEIN"/>
    <property type="match status" value="1"/>
</dbReference>
<accession>A0A2P2NFF3</accession>
<protein>
    <submittedName>
        <fullName evidence="1">Uncharacterized protein LOC105643990</fullName>
    </submittedName>
</protein>
<proteinExistence type="predicted"/>
<sequence>MLAAAAASWVRMRRSRCLIILLCSPILLPLFCATFPLLCIAELCIRFCQRKKEPLLGGQVVEGEEEGFRDSERLLEEGREVGLLQRYLEDQLLLVRSIYECGDEFNIGIEDKVEESQSFDIKSPLLG</sequence>
<dbReference type="PANTHER" id="PTHR36322:SF3">
    <property type="entry name" value="TRANSMEMBRANE PROTEIN"/>
    <property type="match status" value="1"/>
</dbReference>
<name>A0A2P2NFF3_RHIMU</name>
<organism evidence="1">
    <name type="scientific">Rhizophora mucronata</name>
    <name type="common">Asiatic mangrove</name>
    <dbReference type="NCBI Taxonomy" id="61149"/>
    <lineage>
        <taxon>Eukaryota</taxon>
        <taxon>Viridiplantae</taxon>
        <taxon>Streptophyta</taxon>
        <taxon>Embryophyta</taxon>
        <taxon>Tracheophyta</taxon>
        <taxon>Spermatophyta</taxon>
        <taxon>Magnoliopsida</taxon>
        <taxon>eudicotyledons</taxon>
        <taxon>Gunneridae</taxon>
        <taxon>Pentapetalae</taxon>
        <taxon>rosids</taxon>
        <taxon>fabids</taxon>
        <taxon>Malpighiales</taxon>
        <taxon>Rhizophoraceae</taxon>
        <taxon>Rhizophora</taxon>
    </lineage>
</organism>
<evidence type="ECO:0000313" key="1">
    <source>
        <dbReference type="EMBL" id="MBX41183.1"/>
    </source>
</evidence>
<reference evidence="1" key="1">
    <citation type="submission" date="2018-02" db="EMBL/GenBank/DDBJ databases">
        <title>Rhizophora mucronata_Transcriptome.</title>
        <authorList>
            <person name="Meera S.P."/>
            <person name="Sreeshan A."/>
            <person name="Augustine A."/>
        </authorList>
    </citation>
    <scope>NUCLEOTIDE SEQUENCE</scope>
    <source>
        <tissue evidence="1">Leaf</tissue>
    </source>
</reference>
<dbReference type="AlphaFoldDB" id="A0A2P2NFF3"/>